<dbReference type="Proteomes" id="UP000797356">
    <property type="component" value="Chromosome 2"/>
</dbReference>
<dbReference type="PROSITE" id="PS50888">
    <property type="entry name" value="BHLH"/>
    <property type="match status" value="1"/>
</dbReference>
<comment type="subcellular location">
    <subcellularLocation>
        <location evidence="1">Nucleus</location>
    </subcellularLocation>
</comment>
<comment type="similarity">
    <text evidence="2">Belongs to the bHLH protein family.</text>
</comment>
<dbReference type="InterPro" id="IPR011598">
    <property type="entry name" value="bHLH_dom"/>
</dbReference>
<name>A0A8K0MXH6_COCNU</name>
<organism evidence="8 9">
    <name type="scientific">Cocos nucifera</name>
    <name type="common">Coconut palm</name>
    <dbReference type="NCBI Taxonomy" id="13894"/>
    <lineage>
        <taxon>Eukaryota</taxon>
        <taxon>Viridiplantae</taxon>
        <taxon>Streptophyta</taxon>
        <taxon>Embryophyta</taxon>
        <taxon>Tracheophyta</taxon>
        <taxon>Spermatophyta</taxon>
        <taxon>Magnoliopsida</taxon>
        <taxon>Liliopsida</taxon>
        <taxon>Arecaceae</taxon>
        <taxon>Arecoideae</taxon>
        <taxon>Cocoseae</taxon>
        <taxon>Attaleinae</taxon>
        <taxon>Cocos</taxon>
    </lineage>
</organism>
<evidence type="ECO:0000256" key="5">
    <source>
        <dbReference type="ARBA" id="ARBA00023242"/>
    </source>
</evidence>
<dbReference type="GO" id="GO:0043565">
    <property type="term" value="F:sequence-specific DNA binding"/>
    <property type="evidence" value="ECO:0007669"/>
    <property type="project" value="TreeGrafter"/>
</dbReference>
<dbReference type="SMART" id="SM00353">
    <property type="entry name" value="HLH"/>
    <property type="match status" value="1"/>
</dbReference>
<feature type="domain" description="BHLH" evidence="7">
    <location>
        <begin position="110"/>
        <end position="159"/>
    </location>
</feature>
<evidence type="ECO:0000256" key="6">
    <source>
        <dbReference type="SAM" id="MobiDB-lite"/>
    </source>
</evidence>
<gene>
    <name evidence="8" type="ORF">COCNU_02G014450</name>
</gene>
<dbReference type="PANTHER" id="PTHR31945">
    <property type="entry name" value="TRANSCRIPTION FACTOR SCREAM2-RELATED"/>
    <property type="match status" value="1"/>
</dbReference>
<dbReference type="GO" id="GO:0046983">
    <property type="term" value="F:protein dimerization activity"/>
    <property type="evidence" value="ECO:0007669"/>
    <property type="project" value="InterPro"/>
</dbReference>
<dbReference type="Pfam" id="PF00010">
    <property type="entry name" value="HLH"/>
    <property type="match status" value="1"/>
</dbReference>
<evidence type="ECO:0000313" key="9">
    <source>
        <dbReference type="Proteomes" id="UP000797356"/>
    </source>
</evidence>
<keyword evidence="3" id="KW-0805">Transcription regulation</keyword>
<protein>
    <submittedName>
        <fullName evidence="8">Transcription factor FER-LIKE IRON DEFICIENCY-INDUCED TRANSCRIPTION FACTOR-like</fullName>
    </submittedName>
</protein>
<keyword evidence="4" id="KW-0804">Transcription</keyword>
<keyword evidence="9" id="KW-1185">Reference proteome</keyword>
<sequence>MDSIPRDLMNNNTFDTTITNYDHVFDEFMLFGNEYDGNELWLKSENMFNGEGEGTSNFGLRIDAVKDSTDVYLSVDGNAPASRAAEESSEEKQGDGNSSGGTTRVAKLRRDRSKTLISERRRRGRMKEKLYELRSLVPNITKMDKASIIADAVGYVQNLQRRARKLAEEIRLLESSSKVHQLSGILSENSMKASQVDQGRSNPVGGKVLQLIAFEVGKGRFYVRLECSNGEGVSSSIYTAIESLGCFHLESSNISIASEIFVLTLTLNVRGFMEEMNVSTLKLWVMGAILKEGFEFEMTAIL</sequence>
<dbReference type="InterPro" id="IPR051358">
    <property type="entry name" value="TF_AMS/ICE1/BHLH6-like"/>
</dbReference>
<dbReference type="SUPFAM" id="SSF47459">
    <property type="entry name" value="HLH, helix-loop-helix DNA-binding domain"/>
    <property type="match status" value="1"/>
</dbReference>
<reference evidence="8" key="2">
    <citation type="submission" date="2019-07" db="EMBL/GenBank/DDBJ databases">
        <authorList>
            <person name="Yang Y."/>
            <person name="Bocs S."/>
            <person name="Baudouin L."/>
        </authorList>
    </citation>
    <scope>NUCLEOTIDE SEQUENCE</scope>
    <source>
        <tissue evidence="8">Spear leaf of Hainan Tall coconut</tissue>
    </source>
</reference>
<accession>A0A8K0MXH6</accession>
<keyword evidence="5" id="KW-0539">Nucleus</keyword>
<dbReference type="AlphaFoldDB" id="A0A8K0MXH6"/>
<dbReference type="EMBL" id="CM017873">
    <property type="protein sequence ID" value="KAG1331477.1"/>
    <property type="molecule type" value="Genomic_DNA"/>
</dbReference>
<dbReference type="PANTHER" id="PTHR31945:SF17">
    <property type="entry name" value="TRANSCRIPTION FACTOR FER-LIKE IRON DEFICIENCY-INDUCED TRANSCRIPTION FACTOR"/>
    <property type="match status" value="1"/>
</dbReference>
<dbReference type="OrthoDB" id="1886792at2759"/>
<feature type="region of interest" description="Disordered" evidence="6">
    <location>
        <begin position="80"/>
        <end position="121"/>
    </location>
</feature>
<proteinExistence type="inferred from homology"/>
<dbReference type="GO" id="GO:0005634">
    <property type="term" value="C:nucleus"/>
    <property type="evidence" value="ECO:0007669"/>
    <property type="project" value="UniProtKB-SubCell"/>
</dbReference>
<evidence type="ECO:0000256" key="2">
    <source>
        <dbReference type="ARBA" id="ARBA00005510"/>
    </source>
</evidence>
<comment type="caution">
    <text evidence="8">The sequence shown here is derived from an EMBL/GenBank/DDBJ whole genome shotgun (WGS) entry which is preliminary data.</text>
</comment>
<evidence type="ECO:0000256" key="1">
    <source>
        <dbReference type="ARBA" id="ARBA00004123"/>
    </source>
</evidence>
<dbReference type="GO" id="GO:0003700">
    <property type="term" value="F:DNA-binding transcription factor activity"/>
    <property type="evidence" value="ECO:0007669"/>
    <property type="project" value="TreeGrafter"/>
</dbReference>
<evidence type="ECO:0000256" key="4">
    <source>
        <dbReference type="ARBA" id="ARBA00023163"/>
    </source>
</evidence>
<dbReference type="InterPro" id="IPR036638">
    <property type="entry name" value="HLH_DNA-bd_sf"/>
</dbReference>
<evidence type="ECO:0000259" key="7">
    <source>
        <dbReference type="PROSITE" id="PS50888"/>
    </source>
</evidence>
<evidence type="ECO:0000313" key="8">
    <source>
        <dbReference type="EMBL" id="KAG1331477.1"/>
    </source>
</evidence>
<dbReference type="Gene3D" id="4.10.280.10">
    <property type="entry name" value="Helix-loop-helix DNA-binding domain"/>
    <property type="match status" value="1"/>
</dbReference>
<feature type="compositionally biased region" description="Basic and acidic residues" evidence="6">
    <location>
        <begin position="84"/>
        <end position="94"/>
    </location>
</feature>
<evidence type="ECO:0000256" key="3">
    <source>
        <dbReference type="ARBA" id="ARBA00023015"/>
    </source>
</evidence>
<reference evidence="8" key="1">
    <citation type="journal article" date="2017" name="Gigascience">
        <title>The genome draft of coconut (Cocos nucifera).</title>
        <authorList>
            <person name="Xiao Y."/>
            <person name="Xu P."/>
            <person name="Fan H."/>
            <person name="Baudouin L."/>
            <person name="Xia W."/>
            <person name="Bocs S."/>
            <person name="Xu J."/>
            <person name="Li Q."/>
            <person name="Guo A."/>
            <person name="Zhou L."/>
            <person name="Li J."/>
            <person name="Wu Y."/>
            <person name="Ma Z."/>
            <person name="Armero A."/>
            <person name="Issali A.E."/>
            <person name="Liu N."/>
            <person name="Peng M."/>
            <person name="Yang Y."/>
        </authorList>
    </citation>
    <scope>NUCLEOTIDE SEQUENCE</scope>
    <source>
        <tissue evidence="8">Spear leaf of Hainan Tall coconut</tissue>
    </source>
</reference>